<name>W9JS13_FUSOX</name>
<sequence>MGFELQRALSCPYPKSGPAATDRPSGRPRKGRAVKRPESTGQLENKSTVVGNRSGSHSVAGG</sequence>
<reference evidence="2" key="2">
    <citation type="submission" date="2012-06" db="EMBL/GenBank/DDBJ databases">
        <title>Annotation of the Genome Sequence of Fusarium oxysporum Fo47.</title>
        <authorList>
            <consortium name="The Broad Institute Genomics Platform"/>
            <person name="Ma L.-J."/>
            <person name="Corby-Kistler H."/>
            <person name="Broz K."/>
            <person name="Gale L.R."/>
            <person name="Jonkers W."/>
            <person name="O'Donnell K."/>
            <person name="Ploetz R."/>
            <person name="Steinberg C."/>
            <person name="Schwartz D.C."/>
            <person name="VanEtten H."/>
            <person name="Zhou S."/>
            <person name="Young S.K."/>
            <person name="Zeng Q."/>
            <person name="Gargeya S."/>
            <person name="Fitzgerald M."/>
            <person name="Abouelleil A."/>
            <person name="Alvarado L."/>
            <person name="Chapman S.B."/>
            <person name="Gainer-Dewar J."/>
            <person name="Goldberg J."/>
            <person name="Griggs A."/>
            <person name="Gujja S."/>
            <person name="Hansen M."/>
            <person name="Howarth C."/>
            <person name="Imamovic A."/>
            <person name="Ireland A."/>
            <person name="Larimer J."/>
            <person name="McCowan C."/>
            <person name="Murphy C."/>
            <person name="Pearson M."/>
            <person name="Poon T.W."/>
            <person name="Priest M."/>
            <person name="Roberts A."/>
            <person name="Saif S."/>
            <person name="Shea T."/>
            <person name="Sykes S."/>
            <person name="Wortman J."/>
            <person name="Nusbaum C."/>
            <person name="Birren B."/>
        </authorList>
    </citation>
    <scope>NUCLEOTIDE SEQUENCE</scope>
    <source>
        <strain evidence="2">Fo47</strain>
    </source>
</reference>
<accession>W9JS13</accession>
<dbReference type="EMBL" id="JH717907">
    <property type="protein sequence ID" value="EWZ32108.1"/>
    <property type="molecule type" value="Genomic_DNA"/>
</dbReference>
<feature type="compositionally biased region" description="Polar residues" evidence="1">
    <location>
        <begin position="39"/>
        <end position="62"/>
    </location>
</feature>
<dbReference type="VEuPathDB" id="FungiDB:FOZG_15086"/>
<dbReference type="HOGENOM" id="CLU_3032379_0_0_1"/>
<reference evidence="2" key="1">
    <citation type="submission" date="2011-06" db="EMBL/GenBank/DDBJ databases">
        <title>The Genome Sequence of Fusarium oxysporum Fo47.</title>
        <authorList>
            <consortium name="The Broad Institute Genome Sequencing Platform"/>
            <person name="Ma L.-J."/>
            <person name="Gale L.R."/>
            <person name="Schwartz D.C."/>
            <person name="Zhou S."/>
            <person name="Corby-Kistler H."/>
            <person name="Young S.K."/>
            <person name="Zeng Q."/>
            <person name="Gargeya S."/>
            <person name="Fitzgerald M."/>
            <person name="Haas B."/>
            <person name="Abouelleil A."/>
            <person name="Alvarado L."/>
            <person name="Arachchi H.M."/>
            <person name="Berlin A."/>
            <person name="Brown A."/>
            <person name="Chapman S.B."/>
            <person name="Chen Z."/>
            <person name="Dunbar C."/>
            <person name="Freedman E."/>
            <person name="Gearin G."/>
            <person name="Gellesch M."/>
            <person name="Goldberg J."/>
            <person name="Griggs A."/>
            <person name="Gujja S."/>
            <person name="Heiman D."/>
            <person name="Howarth C."/>
            <person name="Larson L."/>
            <person name="Lui A."/>
            <person name="MacDonald P.J.P."/>
            <person name="Mehta T."/>
            <person name="Montmayeur A."/>
            <person name="Murphy C."/>
            <person name="Neiman D."/>
            <person name="Pearson M."/>
            <person name="Priest M."/>
            <person name="Roberts A."/>
            <person name="Saif S."/>
            <person name="Shea T."/>
            <person name="Shenoy N."/>
            <person name="Sisk P."/>
            <person name="Stolte C."/>
            <person name="Sykes S."/>
            <person name="Wortman J."/>
            <person name="Nusbaum C."/>
            <person name="Birren B."/>
        </authorList>
    </citation>
    <scope>NUCLEOTIDE SEQUENCE [LARGE SCALE GENOMIC DNA]</scope>
    <source>
        <strain evidence="2">Fo47</strain>
    </source>
</reference>
<evidence type="ECO:0000313" key="2">
    <source>
        <dbReference type="EMBL" id="EWZ32108.1"/>
    </source>
</evidence>
<evidence type="ECO:0000256" key="1">
    <source>
        <dbReference type="SAM" id="MobiDB-lite"/>
    </source>
</evidence>
<proteinExistence type="predicted"/>
<organism evidence="2">
    <name type="scientific">Fusarium oxysporum Fo47</name>
    <dbReference type="NCBI Taxonomy" id="660027"/>
    <lineage>
        <taxon>Eukaryota</taxon>
        <taxon>Fungi</taxon>
        <taxon>Dikarya</taxon>
        <taxon>Ascomycota</taxon>
        <taxon>Pezizomycotina</taxon>
        <taxon>Sordariomycetes</taxon>
        <taxon>Hypocreomycetidae</taxon>
        <taxon>Hypocreales</taxon>
        <taxon>Nectriaceae</taxon>
        <taxon>Fusarium</taxon>
        <taxon>Fusarium oxysporum species complex</taxon>
    </lineage>
</organism>
<dbReference type="AlphaFoldDB" id="W9JS13"/>
<feature type="region of interest" description="Disordered" evidence="1">
    <location>
        <begin position="1"/>
        <end position="62"/>
    </location>
</feature>
<gene>
    <name evidence="2" type="ORF">FOZG_15086</name>
</gene>
<dbReference type="Proteomes" id="UP000030766">
    <property type="component" value="Unassembled WGS sequence"/>
</dbReference>
<protein>
    <submittedName>
        <fullName evidence="2">Uncharacterized protein</fullName>
    </submittedName>
</protein>